<name>A0ACC2U3M3_9FUNG</name>
<evidence type="ECO:0000313" key="1">
    <source>
        <dbReference type="EMBL" id="KAJ9081366.1"/>
    </source>
</evidence>
<reference evidence="1" key="1">
    <citation type="submission" date="2022-04" db="EMBL/GenBank/DDBJ databases">
        <title>Genome of the entomopathogenic fungus Entomophthora muscae.</title>
        <authorList>
            <person name="Elya C."/>
            <person name="Lovett B.R."/>
            <person name="Lee E."/>
            <person name="Macias A.M."/>
            <person name="Hajek A.E."/>
            <person name="De Bivort B.L."/>
            <person name="Kasson M.T."/>
            <person name="De Fine Licht H.H."/>
            <person name="Stajich J.E."/>
        </authorList>
    </citation>
    <scope>NUCLEOTIDE SEQUENCE</scope>
    <source>
        <strain evidence="1">Berkeley</strain>
    </source>
</reference>
<keyword evidence="2" id="KW-1185">Reference proteome</keyword>
<sequence>MSIAPSQTVYASNLNEKINKLELKKNLYSLFTTYGRVIDIVALKTGKARGQAFIVFADITSATGALRALQKFNFLGKEMNLNYAKTTSNVIKRLDGSYKTELLAPITSSMPAPTTAEKRPADDSEEFEEGPNKRFQGEEEEK</sequence>
<evidence type="ECO:0000313" key="2">
    <source>
        <dbReference type="Proteomes" id="UP001165960"/>
    </source>
</evidence>
<protein>
    <submittedName>
        <fullName evidence="1">Uncharacterized protein</fullName>
    </submittedName>
</protein>
<comment type="caution">
    <text evidence="1">The sequence shown here is derived from an EMBL/GenBank/DDBJ whole genome shotgun (WGS) entry which is preliminary data.</text>
</comment>
<dbReference type="Proteomes" id="UP001165960">
    <property type="component" value="Unassembled WGS sequence"/>
</dbReference>
<organism evidence="1 2">
    <name type="scientific">Entomophthora muscae</name>
    <dbReference type="NCBI Taxonomy" id="34485"/>
    <lineage>
        <taxon>Eukaryota</taxon>
        <taxon>Fungi</taxon>
        <taxon>Fungi incertae sedis</taxon>
        <taxon>Zoopagomycota</taxon>
        <taxon>Entomophthoromycotina</taxon>
        <taxon>Entomophthoromycetes</taxon>
        <taxon>Entomophthorales</taxon>
        <taxon>Entomophthoraceae</taxon>
        <taxon>Entomophthora</taxon>
    </lineage>
</organism>
<accession>A0ACC2U3M3</accession>
<dbReference type="EMBL" id="QTSX02001481">
    <property type="protein sequence ID" value="KAJ9081366.1"/>
    <property type="molecule type" value="Genomic_DNA"/>
</dbReference>
<gene>
    <name evidence="1" type="ORF">DSO57_1015446</name>
</gene>
<proteinExistence type="predicted"/>